<evidence type="ECO:0000313" key="2">
    <source>
        <dbReference type="Proteomes" id="UP001055879"/>
    </source>
</evidence>
<dbReference type="EMBL" id="CM042051">
    <property type="protein sequence ID" value="KAI3729622.1"/>
    <property type="molecule type" value="Genomic_DNA"/>
</dbReference>
<reference evidence="1 2" key="2">
    <citation type="journal article" date="2022" name="Mol. Ecol. Resour.">
        <title>The genomes of chicory, endive, great burdock and yacon provide insights into Asteraceae paleo-polyploidization history and plant inulin production.</title>
        <authorList>
            <person name="Fan W."/>
            <person name="Wang S."/>
            <person name="Wang H."/>
            <person name="Wang A."/>
            <person name="Jiang F."/>
            <person name="Liu H."/>
            <person name="Zhao H."/>
            <person name="Xu D."/>
            <person name="Zhang Y."/>
        </authorList>
    </citation>
    <scope>NUCLEOTIDE SEQUENCE [LARGE SCALE GENOMIC DNA]</scope>
    <source>
        <strain evidence="2">cv. Niubang</strain>
    </source>
</reference>
<evidence type="ECO:0000313" key="1">
    <source>
        <dbReference type="EMBL" id="KAI3729622.1"/>
    </source>
</evidence>
<sequence>MMIVIVTMLCVTLSLLLTINASSLHTHQLQASIELAKEHHQLDQPALPRKLMVNKKVEGYEAHDLVSYNEQNKASSDESHKKGETEEVVMVHAAKGTRQEWIERSDPTHEFFTMDYSHIRRRRPIHNKSFPKTIANSP</sequence>
<name>A0ACB9C5S3_ARCLA</name>
<organism evidence="1 2">
    <name type="scientific">Arctium lappa</name>
    <name type="common">Greater burdock</name>
    <name type="synonym">Lappa major</name>
    <dbReference type="NCBI Taxonomy" id="4217"/>
    <lineage>
        <taxon>Eukaryota</taxon>
        <taxon>Viridiplantae</taxon>
        <taxon>Streptophyta</taxon>
        <taxon>Embryophyta</taxon>
        <taxon>Tracheophyta</taxon>
        <taxon>Spermatophyta</taxon>
        <taxon>Magnoliopsida</taxon>
        <taxon>eudicotyledons</taxon>
        <taxon>Gunneridae</taxon>
        <taxon>Pentapetalae</taxon>
        <taxon>asterids</taxon>
        <taxon>campanulids</taxon>
        <taxon>Asterales</taxon>
        <taxon>Asteraceae</taxon>
        <taxon>Carduoideae</taxon>
        <taxon>Cardueae</taxon>
        <taxon>Arctiinae</taxon>
        <taxon>Arctium</taxon>
    </lineage>
</organism>
<accession>A0ACB9C5S3</accession>
<comment type="caution">
    <text evidence="1">The sequence shown here is derived from an EMBL/GenBank/DDBJ whole genome shotgun (WGS) entry which is preliminary data.</text>
</comment>
<protein>
    <submittedName>
        <fullName evidence="1">Uncharacterized protein</fullName>
    </submittedName>
</protein>
<dbReference type="Proteomes" id="UP001055879">
    <property type="component" value="Linkage Group LG05"/>
</dbReference>
<keyword evidence="2" id="KW-1185">Reference proteome</keyword>
<reference evidence="2" key="1">
    <citation type="journal article" date="2022" name="Mol. Ecol. Resour.">
        <title>The genomes of chicory, endive, great burdock and yacon provide insights into Asteraceae palaeo-polyploidization history and plant inulin production.</title>
        <authorList>
            <person name="Fan W."/>
            <person name="Wang S."/>
            <person name="Wang H."/>
            <person name="Wang A."/>
            <person name="Jiang F."/>
            <person name="Liu H."/>
            <person name="Zhao H."/>
            <person name="Xu D."/>
            <person name="Zhang Y."/>
        </authorList>
    </citation>
    <scope>NUCLEOTIDE SEQUENCE [LARGE SCALE GENOMIC DNA]</scope>
    <source>
        <strain evidence="2">cv. Niubang</strain>
    </source>
</reference>
<proteinExistence type="predicted"/>
<gene>
    <name evidence="1" type="ORF">L6452_18283</name>
</gene>